<dbReference type="SUPFAM" id="SSF53474">
    <property type="entry name" value="alpha/beta-Hydrolases"/>
    <property type="match status" value="1"/>
</dbReference>
<reference evidence="3" key="1">
    <citation type="journal article" date="2019" name="Int. J. Syst. Evol. Microbiol.">
        <title>The Global Catalogue of Microorganisms (GCM) 10K type strain sequencing project: providing services to taxonomists for standard genome sequencing and annotation.</title>
        <authorList>
            <consortium name="The Broad Institute Genomics Platform"/>
            <consortium name="The Broad Institute Genome Sequencing Center for Infectious Disease"/>
            <person name="Wu L."/>
            <person name="Ma J."/>
        </authorList>
    </citation>
    <scope>NUCLEOTIDE SEQUENCE [LARGE SCALE GENOMIC DNA]</scope>
    <source>
        <strain evidence="3">CGMCC 4.7241</strain>
    </source>
</reference>
<dbReference type="RefSeq" id="WP_205117964.1">
    <property type="nucleotide sequence ID" value="NZ_JAFBCM010000001.1"/>
</dbReference>
<evidence type="ECO:0000256" key="1">
    <source>
        <dbReference type="SAM" id="Phobius"/>
    </source>
</evidence>
<keyword evidence="1" id="KW-0812">Transmembrane</keyword>
<keyword evidence="1" id="KW-0472">Membrane</keyword>
<keyword evidence="3" id="KW-1185">Reference proteome</keyword>
<feature type="transmembrane region" description="Helical" evidence="1">
    <location>
        <begin position="7"/>
        <end position="28"/>
    </location>
</feature>
<protein>
    <submittedName>
        <fullName evidence="2">Uncharacterized protein</fullName>
    </submittedName>
</protein>
<dbReference type="Proteomes" id="UP001595699">
    <property type="component" value="Unassembled WGS sequence"/>
</dbReference>
<organism evidence="2 3">
    <name type="scientific">Tenggerimyces flavus</name>
    <dbReference type="NCBI Taxonomy" id="1708749"/>
    <lineage>
        <taxon>Bacteria</taxon>
        <taxon>Bacillati</taxon>
        <taxon>Actinomycetota</taxon>
        <taxon>Actinomycetes</taxon>
        <taxon>Propionibacteriales</taxon>
        <taxon>Nocardioidaceae</taxon>
        <taxon>Tenggerimyces</taxon>
    </lineage>
</organism>
<evidence type="ECO:0000313" key="3">
    <source>
        <dbReference type="Proteomes" id="UP001595699"/>
    </source>
</evidence>
<gene>
    <name evidence="2" type="ORF">ACFOUW_36345</name>
</gene>
<dbReference type="Gene3D" id="3.40.50.1820">
    <property type="entry name" value="alpha/beta hydrolase"/>
    <property type="match status" value="1"/>
</dbReference>
<name>A0ABV7YPM7_9ACTN</name>
<sequence>MSKRGWLLIAGGIVVVLALIGGGVALFAPRGDGGQQAEAGIVVHQIADAGEQDTYDAAGGAITALGGEKADTVLVEGATGRELVPQGSKVMPDPATWKRAGRVATVSTTVSNGSAKQAAQVTLLGTDDGWRVLEVAPAAAKPKPSPPKPGPTLTPAKCPGTQLVSTGKPGAAPVLLVPGPDGVAGLQASAGTSGVAAVAADNTSLAARIAAIPGVAAYVLTGGDPTLWVDDPSGSGPAVGSAIDCLAKAAKRKVAVVAVSTGGLATRWAVASRAASVGVVATIGTPYDGAYAVDVARTLRADRPTALTAAKPADSRRDVLLLAQAMRDLAACSKDNGPEPACRRMAVLTALTGPLGDALHPSSVRALPAWPKGVAVLQLAARAKVTDGKQVVDLGDGITTVDSALAGATRSTVHACSIKARVAAAIPCWHSDLSVLTQTVDDAVGAVRAFAHPTTTAYAAESVANVVENGVVVAKAGHSGGVAFSADGRYAVVGGYEKLTVLDLESATKKSVACSGCGGVAVAGRLAYTVAGRYTAAQTLQAYALPSLRKVSSAPVGDSRTYVTPYGAFGDKVVLERLGGSGARSTISDLVVVGADGVREKPFPLYRSGGASGMYVDPYSPQGSAVALVQASSSACSGFVSALAVDLTARTVKPLDGSAYGLPTPKQLSAGTRTGIDFVWMTDVHRGGDGRVYASARAGACDEELSQTPVIPPSLWRLDGTKWVSVDAGPLSAERSFGKLGRLRVGSTDSALTWTGPAAASFESKVSSLSSPPGFAVFADASMAPPSGKKVVAPEPLVVRPDGIGALKVGASVPSLLASGVLTTSVPGGPRNCGLYLGTGSLSKVWVLTREGVTTIQHLGMDQPYFPTNAGAPAYPKLSDLKKIYGSALKQHQGKPETKPSWYVEEGGNIILFQIDYNAPDQVNGIHMGTKAVVFNDQLLGGLC</sequence>
<dbReference type="PROSITE" id="PS00430">
    <property type="entry name" value="TONB_DEPENDENT_REC_1"/>
    <property type="match status" value="1"/>
</dbReference>
<keyword evidence="1" id="KW-1133">Transmembrane helix</keyword>
<dbReference type="InterPro" id="IPR029058">
    <property type="entry name" value="AB_hydrolase_fold"/>
</dbReference>
<dbReference type="EMBL" id="JBHRZH010000051">
    <property type="protein sequence ID" value="MFC3766347.1"/>
    <property type="molecule type" value="Genomic_DNA"/>
</dbReference>
<proteinExistence type="predicted"/>
<evidence type="ECO:0000313" key="2">
    <source>
        <dbReference type="EMBL" id="MFC3766347.1"/>
    </source>
</evidence>
<accession>A0ABV7YPM7</accession>
<dbReference type="InterPro" id="IPR010916">
    <property type="entry name" value="TonB_box_CS"/>
</dbReference>
<comment type="caution">
    <text evidence="2">The sequence shown here is derived from an EMBL/GenBank/DDBJ whole genome shotgun (WGS) entry which is preliminary data.</text>
</comment>